<dbReference type="CDD" id="cd18186">
    <property type="entry name" value="BTB_POZ_ZBTB_KLHL-like"/>
    <property type="match status" value="1"/>
</dbReference>
<protein>
    <recommendedName>
        <fullName evidence="1">BTB domain-containing protein</fullName>
    </recommendedName>
</protein>
<dbReference type="PANTHER" id="PTHR47843">
    <property type="entry name" value="BTB DOMAIN-CONTAINING PROTEIN-RELATED"/>
    <property type="match status" value="1"/>
</dbReference>
<dbReference type="Pfam" id="PF00651">
    <property type="entry name" value="BTB"/>
    <property type="match status" value="1"/>
</dbReference>
<dbReference type="SUPFAM" id="SSF54695">
    <property type="entry name" value="POZ domain"/>
    <property type="match status" value="1"/>
</dbReference>
<evidence type="ECO:0000313" key="2">
    <source>
        <dbReference type="EMBL" id="KIY02905.1"/>
    </source>
</evidence>
<organism evidence="2 3">
    <name type="scientific">Fonsecaea multimorphosa CBS 102226</name>
    <dbReference type="NCBI Taxonomy" id="1442371"/>
    <lineage>
        <taxon>Eukaryota</taxon>
        <taxon>Fungi</taxon>
        <taxon>Dikarya</taxon>
        <taxon>Ascomycota</taxon>
        <taxon>Pezizomycotina</taxon>
        <taxon>Eurotiomycetes</taxon>
        <taxon>Chaetothyriomycetidae</taxon>
        <taxon>Chaetothyriales</taxon>
        <taxon>Herpotrichiellaceae</taxon>
        <taxon>Fonsecaea</taxon>
    </lineage>
</organism>
<dbReference type="PROSITE" id="PS50097">
    <property type="entry name" value="BTB"/>
    <property type="match status" value="1"/>
</dbReference>
<dbReference type="AlphaFoldDB" id="A0A0D2KHK7"/>
<dbReference type="Gene3D" id="3.30.710.10">
    <property type="entry name" value="Potassium Channel Kv1.1, Chain A"/>
    <property type="match status" value="1"/>
</dbReference>
<dbReference type="PANTHER" id="PTHR47843:SF2">
    <property type="entry name" value="BTB DOMAIN-CONTAINING PROTEIN"/>
    <property type="match status" value="1"/>
</dbReference>
<accession>A0A0D2KHK7</accession>
<proteinExistence type="predicted"/>
<dbReference type="InterPro" id="IPR011333">
    <property type="entry name" value="SKP1/BTB/POZ_sf"/>
</dbReference>
<dbReference type="RefSeq" id="XP_016637027.1">
    <property type="nucleotide sequence ID" value="XM_016771888.1"/>
</dbReference>
<dbReference type="Proteomes" id="UP000053411">
    <property type="component" value="Unassembled WGS sequence"/>
</dbReference>
<evidence type="ECO:0000259" key="1">
    <source>
        <dbReference type="PROSITE" id="PS50097"/>
    </source>
</evidence>
<gene>
    <name evidence="2" type="ORF">Z520_01370</name>
</gene>
<keyword evidence="3" id="KW-1185">Reference proteome</keyword>
<feature type="domain" description="BTB" evidence="1">
    <location>
        <begin position="23"/>
        <end position="93"/>
    </location>
</feature>
<sequence length="232" mass="26602">MVSKRSADEHEDGRAKKRSFAASDDIITVYVGPGKVRHLVHESVLCRAPFFEKCLHSGMREQLEKAISLPEETPEDFVILVEWLYSGTIPAKSGWSCMLRAYNAAQKFCMPDLQNALVDLFRSQMVPSSLSPEWVSYIWKSTAEGCQLRQLVLDLFYYHISKDPSAYKKDASADPWEMPKLYAVQLERLMAKTQLVMALFWRFADRKERPSKDPAKMKGCVYHVHEDGNKCT</sequence>
<dbReference type="VEuPathDB" id="FungiDB:Z520_01370"/>
<evidence type="ECO:0000313" key="3">
    <source>
        <dbReference type="Proteomes" id="UP000053411"/>
    </source>
</evidence>
<dbReference type="GeneID" id="27707116"/>
<reference evidence="2 3" key="1">
    <citation type="submission" date="2015-01" db="EMBL/GenBank/DDBJ databases">
        <title>The Genome Sequence of Fonsecaea multimorphosa CBS 102226.</title>
        <authorList>
            <consortium name="The Broad Institute Genomics Platform"/>
            <person name="Cuomo C."/>
            <person name="de Hoog S."/>
            <person name="Gorbushina A."/>
            <person name="Stielow B."/>
            <person name="Teixiera M."/>
            <person name="Abouelleil A."/>
            <person name="Chapman S.B."/>
            <person name="Priest M."/>
            <person name="Young S.K."/>
            <person name="Wortman J."/>
            <person name="Nusbaum C."/>
            <person name="Birren B."/>
        </authorList>
    </citation>
    <scope>NUCLEOTIDE SEQUENCE [LARGE SCALE GENOMIC DNA]</scope>
    <source>
        <strain evidence="2 3">CBS 102226</strain>
    </source>
</reference>
<dbReference type="EMBL" id="KN848063">
    <property type="protein sequence ID" value="KIY02905.1"/>
    <property type="molecule type" value="Genomic_DNA"/>
</dbReference>
<name>A0A0D2KHK7_9EURO</name>
<dbReference type="InterPro" id="IPR000210">
    <property type="entry name" value="BTB/POZ_dom"/>
</dbReference>
<dbReference type="STRING" id="1442371.A0A0D2KHK7"/>
<dbReference type="OrthoDB" id="1022638at2759"/>